<evidence type="ECO:0000313" key="2">
    <source>
        <dbReference type="Proteomes" id="UP000712600"/>
    </source>
</evidence>
<reference evidence="1" key="1">
    <citation type="submission" date="2019-12" db="EMBL/GenBank/DDBJ databases">
        <title>Genome sequencing and annotation of Brassica cretica.</title>
        <authorList>
            <person name="Studholme D.J."/>
            <person name="Sarris P."/>
        </authorList>
    </citation>
    <scope>NUCLEOTIDE SEQUENCE</scope>
    <source>
        <strain evidence="1">PFS-109/04</strain>
        <tissue evidence="1">Leaf</tissue>
    </source>
</reference>
<dbReference type="AlphaFoldDB" id="A0A8S9S6L5"/>
<dbReference type="Proteomes" id="UP000712600">
    <property type="component" value="Unassembled WGS sequence"/>
</dbReference>
<evidence type="ECO:0000313" key="1">
    <source>
        <dbReference type="EMBL" id="KAF3589195.1"/>
    </source>
</evidence>
<name>A0A8S9S6L5_BRACR</name>
<dbReference type="EMBL" id="QGKX02000088">
    <property type="protein sequence ID" value="KAF3589195.1"/>
    <property type="molecule type" value="Genomic_DNA"/>
</dbReference>
<proteinExistence type="predicted"/>
<gene>
    <name evidence="1" type="ORF">F2Q69_00029675</name>
</gene>
<comment type="caution">
    <text evidence="1">The sequence shown here is derived from an EMBL/GenBank/DDBJ whole genome shotgun (WGS) entry which is preliminary data.</text>
</comment>
<protein>
    <submittedName>
        <fullName evidence="1">Uncharacterized protein</fullName>
    </submittedName>
</protein>
<sequence length="56" mass="6373">MADNCVKSHKREVRERKKWSRFGTGNGCFPGEFGFGPRCIICLNESQLMCSIEVGY</sequence>
<organism evidence="1 2">
    <name type="scientific">Brassica cretica</name>
    <name type="common">Mustard</name>
    <dbReference type="NCBI Taxonomy" id="69181"/>
    <lineage>
        <taxon>Eukaryota</taxon>
        <taxon>Viridiplantae</taxon>
        <taxon>Streptophyta</taxon>
        <taxon>Embryophyta</taxon>
        <taxon>Tracheophyta</taxon>
        <taxon>Spermatophyta</taxon>
        <taxon>Magnoliopsida</taxon>
        <taxon>eudicotyledons</taxon>
        <taxon>Gunneridae</taxon>
        <taxon>Pentapetalae</taxon>
        <taxon>rosids</taxon>
        <taxon>malvids</taxon>
        <taxon>Brassicales</taxon>
        <taxon>Brassicaceae</taxon>
        <taxon>Brassiceae</taxon>
        <taxon>Brassica</taxon>
    </lineage>
</organism>
<accession>A0A8S9S6L5</accession>